<comment type="caution">
    <text evidence="2">The sequence shown here is derived from an EMBL/GenBank/DDBJ whole genome shotgun (WGS) entry which is preliminary data.</text>
</comment>
<dbReference type="PANTHER" id="PTHR11451:SF46">
    <property type="entry name" value="THREONINE--TRNA LIGASE"/>
    <property type="match status" value="1"/>
</dbReference>
<sequence length="53" mass="6160">MNCPGHCLVFKHRDRSYRELSIRFADFGGLFRNELNGALTGLTHLSWIIIKRV</sequence>
<accession>A0A397SWR0</accession>
<name>A0A397SWR0_9GLOM</name>
<gene>
    <name evidence="2" type="ORF">C1645_252017</name>
</gene>
<dbReference type="SUPFAM" id="SSF55681">
    <property type="entry name" value="Class II aaRS and biotin synthetases"/>
    <property type="match status" value="1"/>
</dbReference>
<organism evidence="2 3">
    <name type="scientific">Glomus cerebriforme</name>
    <dbReference type="NCBI Taxonomy" id="658196"/>
    <lineage>
        <taxon>Eukaryota</taxon>
        <taxon>Fungi</taxon>
        <taxon>Fungi incertae sedis</taxon>
        <taxon>Mucoromycota</taxon>
        <taxon>Glomeromycotina</taxon>
        <taxon>Glomeromycetes</taxon>
        <taxon>Glomerales</taxon>
        <taxon>Glomeraceae</taxon>
        <taxon>Glomus</taxon>
    </lineage>
</organism>
<reference evidence="2 3" key="1">
    <citation type="submission" date="2018-06" db="EMBL/GenBank/DDBJ databases">
        <title>Comparative genomics reveals the genomic features of Rhizophagus irregularis, R. cerebriforme, R. diaphanum and Gigaspora rosea, and their symbiotic lifestyle signature.</title>
        <authorList>
            <person name="Morin E."/>
            <person name="San Clemente H."/>
            <person name="Chen E.C.H."/>
            <person name="De La Providencia I."/>
            <person name="Hainaut M."/>
            <person name="Kuo A."/>
            <person name="Kohler A."/>
            <person name="Murat C."/>
            <person name="Tang N."/>
            <person name="Roy S."/>
            <person name="Loubradou J."/>
            <person name="Henrissat B."/>
            <person name="Grigoriev I.V."/>
            <person name="Corradi N."/>
            <person name="Roux C."/>
            <person name="Martin F.M."/>
        </authorList>
    </citation>
    <scope>NUCLEOTIDE SEQUENCE [LARGE SCALE GENOMIC DNA]</scope>
    <source>
        <strain evidence="2 3">DAOM 227022</strain>
    </source>
</reference>
<dbReference type="GO" id="GO:0006435">
    <property type="term" value="P:threonyl-tRNA aminoacylation"/>
    <property type="evidence" value="ECO:0007669"/>
    <property type="project" value="TreeGrafter"/>
</dbReference>
<proteinExistence type="predicted"/>
<evidence type="ECO:0000313" key="3">
    <source>
        <dbReference type="Proteomes" id="UP000265703"/>
    </source>
</evidence>
<dbReference type="Proteomes" id="UP000265703">
    <property type="component" value="Unassembled WGS sequence"/>
</dbReference>
<dbReference type="STRING" id="658196.A0A397SWR0"/>
<dbReference type="OrthoDB" id="2420838at2759"/>
<evidence type="ECO:0000313" key="2">
    <source>
        <dbReference type="EMBL" id="RIA88237.1"/>
    </source>
</evidence>
<dbReference type="InterPro" id="IPR045864">
    <property type="entry name" value="aa-tRNA-synth_II/BPL/LPL"/>
</dbReference>
<evidence type="ECO:0000256" key="1">
    <source>
        <dbReference type="ARBA" id="ARBA00022917"/>
    </source>
</evidence>
<dbReference type="PANTHER" id="PTHR11451">
    <property type="entry name" value="THREONINE-TRNA LIGASE"/>
    <property type="match status" value="1"/>
</dbReference>
<dbReference type="GO" id="GO:0005739">
    <property type="term" value="C:mitochondrion"/>
    <property type="evidence" value="ECO:0007669"/>
    <property type="project" value="TreeGrafter"/>
</dbReference>
<keyword evidence="3" id="KW-1185">Reference proteome</keyword>
<protein>
    <submittedName>
        <fullName evidence="2">Uncharacterized protein</fullName>
    </submittedName>
</protein>
<dbReference type="Gene3D" id="3.30.930.10">
    <property type="entry name" value="Bira Bifunctional Protein, Domain 2"/>
    <property type="match status" value="1"/>
</dbReference>
<dbReference type="EMBL" id="QKYT01000273">
    <property type="protein sequence ID" value="RIA88237.1"/>
    <property type="molecule type" value="Genomic_DNA"/>
</dbReference>
<dbReference type="GO" id="GO:0004829">
    <property type="term" value="F:threonine-tRNA ligase activity"/>
    <property type="evidence" value="ECO:0007669"/>
    <property type="project" value="TreeGrafter"/>
</dbReference>
<keyword evidence="1" id="KW-0648">Protein biosynthesis</keyword>
<dbReference type="AlphaFoldDB" id="A0A397SWR0"/>